<dbReference type="InterPro" id="IPR014720">
    <property type="entry name" value="dsRBD_dom"/>
</dbReference>
<accession>A0AAN8TEL3</accession>
<evidence type="ECO:0000256" key="1">
    <source>
        <dbReference type="PROSITE-ProRule" id="PRU00266"/>
    </source>
</evidence>
<dbReference type="CDD" id="cd19869">
    <property type="entry name" value="DSRM_DCL_plant"/>
    <property type="match status" value="1"/>
</dbReference>
<dbReference type="SMART" id="SM00358">
    <property type="entry name" value="DSRM"/>
    <property type="match status" value="1"/>
</dbReference>
<evidence type="ECO:0000256" key="2">
    <source>
        <dbReference type="SAM" id="MobiDB-lite"/>
    </source>
</evidence>
<dbReference type="EMBL" id="JBANQN010000007">
    <property type="protein sequence ID" value="KAK6783532.1"/>
    <property type="molecule type" value="Genomic_DNA"/>
</dbReference>
<dbReference type="Gene3D" id="3.30.160.20">
    <property type="match status" value="1"/>
</dbReference>
<protein>
    <recommendedName>
        <fullName evidence="3">DRBM domain-containing protein</fullName>
    </recommendedName>
</protein>
<evidence type="ECO:0000313" key="4">
    <source>
        <dbReference type="EMBL" id="KAK6783532.1"/>
    </source>
</evidence>
<reference evidence="4 5" key="1">
    <citation type="submission" date="2024-02" db="EMBL/GenBank/DDBJ databases">
        <title>de novo genome assembly of Solanum bulbocastanum strain 11H21.</title>
        <authorList>
            <person name="Hosaka A.J."/>
        </authorList>
    </citation>
    <scope>NUCLEOTIDE SEQUENCE [LARGE SCALE GENOMIC DNA]</scope>
    <source>
        <tissue evidence="4">Young leaves</tissue>
    </source>
</reference>
<dbReference type="GO" id="GO:0003723">
    <property type="term" value="F:RNA binding"/>
    <property type="evidence" value="ECO:0007669"/>
    <property type="project" value="UniProtKB-UniRule"/>
</dbReference>
<comment type="caution">
    <text evidence="4">The sequence shown here is derived from an EMBL/GenBank/DDBJ whole genome shotgun (WGS) entry which is preliminary data.</text>
</comment>
<feature type="region of interest" description="Disordered" evidence="2">
    <location>
        <begin position="95"/>
        <end position="114"/>
    </location>
</feature>
<feature type="domain" description="DRBM" evidence="3">
    <location>
        <begin position="117"/>
        <end position="192"/>
    </location>
</feature>
<organism evidence="4 5">
    <name type="scientific">Solanum bulbocastanum</name>
    <name type="common">Wild potato</name>
    <dbReference type="NCBI Taxonomy" id="147425"/>
    <lineage>
        <taxon>Eukaryota</taxon>
        <taxon>Viridiplantae</taxon>
        <taxon>Streptophyta</taxon>
        <taxon>Embryophyta</taxon>
        <taxon>Tracheophyta</taxon>
        <taxon>Spermatophyta</taxon>
        <taxon>Magnoliopsida</taxon>
        <taxon>eudicotyledons</taxon>
        <taxon>Gunneridae</taxon>
        <taxon>Pentapetalae</taxon>
        <taxon>asterids</taxon>
        <taxon>lamiids</taxon>
        <taxon>Solanales</taxon>
        <taxon>Solanaceae</taxon>
        <taxon>Solanoideae</taxon>
        <taxon>Solaneae</taxon>
        <taxon>Solanum</taxon>
    </lineage>
</organism>
<evidence type="ECO:0000259" key="3">
    <source>
        <dbReference type="PROSITE" id="PS50137"/>
    </source>
</evidence>
<dbReference type="PROSITE" id="PS50137">
    <property type="entry name" value="DS_RBD"/>
    <property type="match status" value="1"/>
</dbReference>
<name>A0AAN8TEL3_SOLBU</name>
<dbReference type="AlphaFoldDB" id="A0AAN8TEL3"/>
<dbReference type="Pfam" id="PF14709">
    <property type="entry name" value="DND1_DSRM"/>
    <property type="match status" value="1"/>
</dbReference>
<dbReference type="Proteomes" id="UP001371456">
    <property type="component" value="Unassembled WGS sequence"/>
</dbReference>
<sequence>MSSNVQAQGYRPKSKSLEQVLKTAIKMEAKLIGYDETPCVLTISCDDLDKHETSESDCNLKVFPVNEELARSCNFKFKSTRKLLSPEASVQCNSDQTIMSNGSKEDSKATGGSKTESAKSRLHEICAANCWKPPLFQCCKETGPSHLKEFTFRVVVEIEETSRVIESYGEAQAKKKDAAEHAAEGALWFLKQEGYLLDN</sequence>
<dbReference type="SUPFAM" id="SSF54768">
    <property type="entry name" value="dsRNA-binding domain-like"/>
    <property type="match status" value="1"/>
</dbReference>
<evidence type="ECO:0000313" key="5">
    <source>
        <dbReference type="Proteomes" id="UP001371456"/>
    </source>
</evidence>
<proteinExistence type="predicted"/>
<gene>
    <name evidence="4" type="ORF">RDI58_016986</name>
</gene>
<keyword evidence="1" id="KW-0694">RNA-binding</keyword>
<keyword evidence="5" id="KW-1185">Reference proteome</keyword>